<name>R7YKD0_CONA1</name>
<feature type="active site" description="For OMPdecase activity" evidence="8">
    <location>
        <position position="99"/>
    </location>
</feature>
<accession>R7YKD0</accession>
<dbReference type="PANTHER" id="PTHR32119:SF2">
    <property type="entry name" value="OROTIDINE 5'-PHOSPHATE DECARBOXYLASE"/>
    <property type="match status" value="1"/>
</dbReference>
<dbReference type="Proteomes" id="UP000016924">
    <property type="component" value="Unassembled WGS sequence"/>
</dbReference>
<evidence type="ECO:0000256" key="9">
    <source>
        <dbReference type="PIRSR" id="PIRSR614732-2"/>
    </source>
</evidence>
<dbReference type="OrthoDB" id="10263753at2759"/>
<evidence type="ECO:0000256" key="3">
    <source>
        <dbReference type="ARBA" id="ARBA00012321"/>
    </source>
</evidence>
<evidence type="ECO:0000259" key="12">
    <source>
        <dbReference type="SMART" id="SM00934"/>
    </source>
</evidence>
<evidence type="ECO:0000256" key="5">
    <source>
        <dbReference type="ARBA" id="ARBA00022793"/>
    </source>
</evidence>
<evidence type="ECO:0000256" key="7">
    <source>
        <dbReference type="ARBA" id="ARBA00023239"/>
    </source>
</evidence>
<dbReference type="STRING" id="1168221.R7YKD0"/>
<dbReference type="EMBL" id="JH767558">
    <property type="protein sequence ID" value="EON62382.1"/>
    <property type="molecule type" value="Genomic_DNA"/>
</dbReference>
<dbReference type="NCBIfam" id="TIGR01740">
    <property type="entry name" value="pyrF"/>
    <property type="match status" value="1"/>
</dbReference>
<feature type="binding site" evidence="9">
    <location>
        <position position="265"/>
    </location>
    <ligand>
        <name>substrate</name>
    </ligand>
</feature>
<dbReference type="Gene3D" id="3.20.20.70">
    <property type="entry name" value="Aldolase class I"/>
    <property type="match status" value="2"/>
</dbReference>
<dbReference type="AlphaFoldDB" id="R7YKD0"/>
<organism evidence="13 14">
    <name type="scientific">Coniosporium apollinis (strain CBS 100218)</name>
    <name type="common">Rock-inhabiting black yeast</name>
    <dbReference type="NCBI Taxonomy" id="1168221"/>
    <lineage>
        <taxon>Eukaryota</taxon>
        <taxon>Fungi</taxon>
        <taxon>Dikarya</taxon>
        <taxon>Ascomycota</taxon>
        <taxon>Pezizomycotina</taxon>
        <taxon>Dothideomycetes</taxon>
        <taxon>Dothideomycetes incertae sedis</taxon>
        <taxon>Coniosporium</taxon>
    </lineage>
</organism>
<keyword evidence="14" id="KW-1185">Reference proteome</keyword>
<comment type="pathway">
    <text evidence="1 10">Pyrimidine metabolism; UMP biosynthesis via de novo pathway; UMP from orotate: step 2/2.</text>
</comment>
<dbReference type="GeneID" id="19898915"/>
<gene>
    <name evidence="13" type="ORF">W97_01604</name>
</gene>
<dbReference type="GO" id="GO:0005829">
    <property type="term" value="C:cytosol"/>
    <property type="evidence" value="ECO:0007669"/>
    <property type="project" value="EnsemblFungi"/>
</dbReference>
<dbReference type="HOGENOM" id="CLU_030821_1_1_1"/>
<evidence type="ECO:0000256" key="11">
    <source>
        <dbReference type="SAM" id="MobiDB-lite"/>
    </source>
</evidence>
<dbReference type="PROSITE" id="PS00156">
    <property type="entry name" value="OMPDECASE"/>
    <property type="match status" value="1"/>
</dbReference>
<feature type="active site" description="For OMPdecase activity" evidence="8">
    <location>
        <position position="104"/>
    </location>
</feature>
<proteinExistence type="inferred from homology"/>
<dbReference type="InterPro" id="IPR001754">
    <property type="entry name" value="OMPdeCOase_dom"/>
</dbReference>
<feature type="domain" description="Orotidine 5'-phosphate decarboxylase" evidence="12">
    <location>
        <begin position="40"/>
        <end position="369"/>
    </location>
</feature>
<reference evidence="14" key="1">
    <citation type="submission" date="2012-06" db="EMBL/GenBank/DDBJ databases">
        <title>The genome sequence of Coniosporium apollinis CBS 100218.</title>
        <authorList>
            <consortium name="The Broad Institute Genome Sequencing Platform"/>
            <person name="Cuomo C."/>
            <person name="Gorbushina A."/>
            <person name="Noack S."/>
            <person name="Walker B."/>
            <person name="Young S.K."/>
            <person name="Zeng Q."/>
            <person name="Gargeya S."/>
            <person name="Fitzgerald M."/>
            <person name="Haas B."/>
            <person name="Abouelleil A."/>
            <person name="Alvarado L."/>
            <person name="Arachchi H.M."/>
            <person name="Berlin A.M."/>
            <person name="Chapman S.B."/>
            <person name="Goldberg J."/>
            <person name="Griggs A."/>
            <person name="Gujja S."/>
            <person name="Hansen M."/>
            <person name="Howarth C."/>
            <person name="Imamovic A."/>
            <person name="Larimer J."/>
            <person name="McCowan C."/>
            <person name="Montmayeur A."/>
            <person name="Murphy C."/>
            <person name="Neiman D."/>
            <person name="Pearson M."/>
            <person name="Priest M."/>
            <person name="Roberts A."/>
            <person name="Saif S."/>
            <person name="Shea T."/>
            <person name="Sisk P."/>
            <person name="Sykes S."/>
            <person name="Wortman J."/>
            <person name="Nusbaum C."/>
            <person name="Birren B."/>
        </authorList>
    </citation>
    <scope>NUCLEOTIDE SEQUENCE [LARGE SCALE GENOMIC DNA]</scope>
    <source>
        <strain evidence="14">CBS 100218</strain>
    </source>
</reference>
<feature type="binding site" evidence="9">
    <location>
        <position position="353"/>
    </location>
    <ligand>
        <name>substrate</name>
    </ligand>
</feature>
<dbReference type="UniPathway" id="UPA00070">
    <property type="reaction ID" value="UER00120"/>
</dbReference>
<dbReference type="InterPro" id="IPR018089">
    <property type="entry name" value="OMPdecase_AS"/>
</dbReference>
<dbReference type="eggNOG" id="KOG1377">
    <property type="taxonomic scope" value="Eukaryota"/>
</dbReference>
<comment type="similarity">
    <text evidence="2 10">Belongs to the OMP decarboxylase family.</text>
</comment>
<feature type="binding site" evidence="9">
    <location>
        <position position="68"/>
    </location>
    <ligand>
        <name>substrate</name>
    </ligand>
</feature>
<evidence type="ECO:0000313" key="13">
    <source>
        <dbReference type="EMBL" id="EON62382.1"/>
    </source>
</evidence>
<dbReference type="Pfam" id="PF00215">
    <property type="entry name" value="OMPdecase"/>
    <property type="match status" value="1"/>
</dbReference>
<sequence length="385" mass="41964">MASAAPHPTRTQTYRERAFLPGTSPLAAYLLRLIAIKRTNLCLSADVSTTAELLAVAEEVGDSICVLKTHADIINDFGDRTIKGLRDIARRKRFLIFEDRKFGDIGETVQKQYTAGPLRISLWADITNAHIFPGPAIVRALKEAAASTIASYNTAVHTEISASPHSTPFSDSDSPDLDDFDDSPGPPHDGANDFLTARSTAAGRKESVVSISTTISQHNESISPQACSPLDMEEGCDGDADRDGMLERLGPPPFLRALLLLAEMSSEGNLLTGSYTEQCVAIAREHREFVMGFIAQRALNAEAGDNFVTMTPGVQLPKEGQEAEGKMGDKLGQQYNTPRRVVGEMGCDVVIVGRGILAANDRVRETERYRTEAWRAYEERIGIVR</sequence>
<evidence type="ECO:0000256" key="2">
    <source>
        <dbReference type="ARBA" id="ARBA00011018"/>
    </source>
</evidence>
<feature type="binding site" evidence="9">
    <location>
        <position position="46"/>
    </location>
    <ligand>
        <name>substrate</name>
    </ligand>
</feature>
<dbReference type="FunFam" id="3.20.20.70:FF:000606">
    <property type="match status" value="1"/>
</dbReference>
<dbReference type="CDD" id="cd04725">
    <property type="entry name" value="OMP_decarboxylase_like"/>
    <property type="match status" value="1"/>
</dbReference>
<feature type="active site" description="For OMPdecase activity" evidence="8">
    <location>
        <position position="101"/>
    </location>
</feature>
<dbReference type="InterPro" id="IPR014732">
    <property type="entry name" value="OMPdecase"/>
</dbReference>
<keyword evidence="6 10" id="KW-0665">Pyrimidine biosynthesis</keyword>
<dbReference type="EC" id="4.1.1.23" evidence="3 10"/>
<dbReference type="GO" id="GO:0006207">
    <property type="term" value="P:'de novo' pyrimidine nucleobase biosynthetic process"/>
    <property type="evidence" value="ECO:0007669"/>
    <property type="project" value="EnsemblFungi"/>
</dbReference>
<dbReference type="GO" id="GO:0004590">
    <property type="term" value="F:orotidine-5'-phosphate decarboxylase activity"/>
    <property type="evidence" value="ECO:0007669"/>
    <property type="project" value="UniProtKB-EC"/>
</dbReference>
<feature type="compositionally biased region" description="Acidic residues" evidence="11">
    <location>
        <begin position="173"/>
        <end position="182"/>
    </location>
</feature>
<feature type="region of interest" description="Disordered" evidence="11">
    <location>
        <begin position="161"/>
        <end position="194"/>
    </location>
</feature>
<evidence type="ECO:0000256" key="10">
    <source>
        <dbReference type="RuleBase" id="RU000512"/>
    </source>
</evidence>
<dbReference type="OMA" id="CLIKTHI"/>
<protein>
    <recommendedName>
        <fullName evidence="4 10">Orotidine 5'-phosphate decarboxylase</fullName>
        <ecNumber evidence="3 10">4.1.1.23</ecNumber>
    </recommendedName>
</protein>
<dbReference type="PANTHER" id="PTHR32119">
    <property type="entry name" value="OROTIDINE 5'-PHOSPHATE DECARBOXYLASE"/>
    <property type="match status" value="1"/>
</dbReference>
<dbReference type="RefSeq" id="XP_007777699.1">
    <property type="nucleotide sequence ID" value="XM_007779509.1"/>
</dbReference>
<feature type="compositionally biased region" description="Low complexity" evidence="11">
    <location>
        <begin position="163"/>
        <end position="172"/>
    </location>
</feature>
<dbReference type="InterPro" id="IPR013785">
    <property type="entry name" value="Aldolase_TIM"/>
</dbReference>
<dbReference type="SUPFAM" id="SSF51366">
    <property type="entry name" value="Ribulose-phoshate binding barrel"/>
    <property type="match status" value="1"/>
</dbReference>
<evidence type="ECO:0000256" key="8">
    <source>
        <dbReference type="PIRSR" id="PIRSR614732-1"/>
    </source>
</evidence>
<dbReference type="InterPro" id="IPR011060">
    <property type="entry name" value="RibuloseP-bd_barrel"/>
</dbReference>
<evidence type="ECO:0000256" key="4">
    <source>
        <dbReference type="ARBA" id="ARBA00021923"/>
    </source>
</evidence>
<keyword evidence="7 10" id="KW-0456">Lyase</keyword>
<comment type="catalytic activity">
    <reaction evidence="10">
        <text>orotidine 5'-phosphate + H(+) = UMP + CO2</text>
        <dbReference type="Rhea" id="RHEA:11596"/>
        <dbReference type="ChEBI" id="CHEBI:15378"/>
        <dbReference type="ChEBI" id="CHEBI:16526"/>
        <dbReference type="ChEBI" id="CHEBI:57538"/>
        <dbReference type="ChEBI" id="CHEBI:57865"/>
        <dbReference type="EC" id="4.1.1.23"/>
    </reaction>
</comment>
<evidence type="ECO:0000256" key="1">
    <source>
        <dbReference type="ARBA" id="ARBA00004861"/>
    </source>
</evidence>
<dbReference type="SMART" id="SM00934">
    <property type="entry name" value="OMPdecase"/>
    <property type="match status" value="1"/>
</dbReference>
<keyword evidence="5 10" id="KW-0210">Decarboxylase</keyword>
<feature type="binding site" evidence="9">
    <location>
        <position position="354"/>
    </location>
    <ligand>
        <name>substrate</name>
    </ligand>
</feature>
<evidence type="ECO:0000256" key="6">
    <source>
        <dbReference type="ARBA" id="ARBA00022975"/>
    </source>
</evidence>
<feature type="binding site" evidence="9">
    <location>
        <position position="333"/>
    </location>
    <ligand>
        <name>substrate</name>
    </ligand>
</feature>
<evidence type="ECO:0000313" key="14">
    <source>
        <dbReference type="Proteomes" id="UP000016924"/>
    </source>
</evidence>
<dbReference type="GO" id="GO:0044205">
    <property type="term" value="P:'de novo' UMP biosynthetic process"/>
    <property type="evidence" value="ECO:0007669"/>
    <property type="project" value="UniProtKB-UniPathway"/>
</dbReference>